<organism evidence="2 3">
    <name type="scientific">Streptomyces meridianus</name>
    <dbReference type="NCBI Taxonomy" id="2938945"/>
    <lineage>
        <taxon>Bacteria</taxon>
        <taxon>Bacillati</taxon>
        <taxon>Actinomycetota</taxon>
        <taxon>Actinomycetes</taxon>
        <taxon>Kitasatosporales</taxon>
        <taxon>Streptomycetaceae</taxon>
        <taxon>Streptomyces</taxon>
    </lineage>
</organism>
<reference evidence="2" key="1">
    <citation type="journal article" date="2023" name="Int. J. Syst. Evol. Microbiol.">
        <title>Streptomyces meridianus sp. nov. isolated from brackish water of the Tagus estuary in Alcochete, Portugal.</title>
        <authorList>
            <person name="Santos J.D.N."/>
            <person name="Klimek D."/>
            <person name="Calusinska M."/>
            <person name="Lobo Da Cunha A."/>
            <person name="Catita J."/>
            <person name="Goncalves H."/>
            <person name="Gonzalez I."/>
            <person name="Reyes F."/>
            <person name="Lage O.M."/>
        </authorList>
    </citation>
    <scope>NUCLEOTIDE SEQUENCE</scope>
    <source>
        <strain evidence="2">MTZ3.1</strain>
    </source>
</reference>
<sequence length="253" mass="25909">MDAAKVRALLVRGMLAGAVAGLFVFVFAYVVGEPPVDAAVGFEEAHGHGHGHGVEAVSRAVQSTAGLATAVLAFGTATGGIGALVFCFALGRIGRFGARATAALTAFGVFVTVHLVPFLKYPGNPPAVGDPDTIGKRTALFFLMIALTVLLGVLAVLLGRRLAARWGNGNATVTATGAFVLACALAMAFLPSMQEVPDGFPAALLWQFRLASIGVQALQWAAFGAVFGVLAERLLEPGGRRADGPSALRAAAR</sequence>
<evidence type="ECO:0000313" key="3">
    <source>
        <dbReference type="Proteomes" id="UP001167160"/>
    </source>
</evidence>
<keyword evidence="1" id="KW-1133">Transmembrane helix</keyword>
<evidence type="ECO:0000313" key="2">
    <source>
        <dbReference type="EMBL" id="MCM2576236.1"/>
    </source>
</evidence>
<name>A0ABT0X0Z4_9ACTN</name>
<keyword evidence="1" id="KW-0812">Transmembrane</keyword>
<feature type="transmembrane region" description="Helical" evidence="1">
    <location>
        <begin position="9"/>
        <end position="31"/>
    </location>
</feature>
<keyword evidence="3" id="KW-1185">Reference proteome</keyword>
<proteinExistence type="predicted"/>
<protein>
    <submittedName>
        <fullName evidence="2">CbtA family protein</fullName>
    </submittedName>
</protein>
<feature type="transmembrane region" description="Helical" evidence="1">
    <location>
        <begin position="210"/>
        <end position="231"/>
    </location>
</feature>
<feature type="transmembrane region" description="Helical" evidence="1">
    <location>
        <begin position="67"/>
        <end position="90"/>
    </location>
</feature>
<dbReference type="Pfam" id="PF09490">
    <property type="entry name" value="CbtA"/>
    <property type="match status" value="1"/>
</dbReference>
<feature type="transmembrane region" description="Helical" evidence="1">
    <location>
        <begin position="171"/>
        <end position="190"/>
    </location>
</feature>
<keyword evidence="1" id="KW-0472">Membrane</keyword>
<accession>A0ABT0X0Z4</accession>
<dbReference type="Proteomes" id="UP001167160">
    <property type="component" value="Unassembled WGS sequence"/>
</dbReference>
<comment type="caution">
    <text evidence="2">The sequence shown here is derived from an EMBL/GenBank/DDBJ whole genome shotgun (WGS) entry which is preliminary data.</text>
</comment>
<feature type="transmembrane region" description="Helical" evidence="1">
    <location>
        <begin position="102"/>
        <end position="119"/>
    </location>
</feature>
<dbReference type="RefSeq" id="WP_251408749.1">
    <property type="nucleotide sequence ID" value="NZ_JAMQGM010000002.1"/>
</dbReference>
<dbReference type="InterPro" id="IPR012666">
    <property type="entry name" value="CbtA_put"/>
</dbReference>
<dbReference type="EMBL" id="JAMQGM010000002">
    <property type="protein sequence ID" value="MCM2576236.1"/>
    <property type="molecule type" value="Genomic_DNA"/>
</dbReference>
<gene>
    <name evidence="2" type="ORF">M1E25_02515</name>
</gene>
<evidence type="ECO:0000256" key="1">
    <source>
        <dbReference type="SAM" id="Phobius"/>
    </source>
</evidence>
<feature type="transmembrane region" description="Helical" evidence="1">
    <location>
        <begin position="139"/>
        <end position="159"/>
    </location>
</feature>